<dbReference type="InterPro" id="IPR050490">
    <property type="entry name" value="Bact_solute-bd_prot1"/>
</dbReference>
<dbReference type="InterPro" id="IPR006059">
    <property type="entry name" value="SBP"/>
</dbReference>
<comment type="caution">
    <text evidence="6">The sequence shown here is derived from an EMBL/GenBank/DDBJ whole genome shotgun (WGS) entry which is preliminary data.</text>
</comment>
<dbReference type="Proteomes" id="UP001568698">
    <property type="component" value="Unassembled WGS sequence"/>
</dbReference>
<protein>
    <submittedName>
        <fullName evidence="6">ABC transporter substrate-binding protein</fullName>
    </submittedName>
</protein>
<keyword evidence="3" id="KW-0813">Transport</keyword>
<comment type="similarity">
    <text evidence="2">Belongs to the bacterial solute-binding protein 1 family.</text>
</comment>
<evidence type="ECO:0000313" key="6">
    <source>
        <dbReference type="EMBL" id="MEZ7196814.1"/>
    </source>
</evidence>
<feature type="signal peptide" evidence="5">
    <location>
        <begin position="1"/>
        <end position="28"/>
    </location>
</feature>
<accession>A0ABV4K458</accession>
<reference evidence="6 7" key="1">
    <citation type="submission" date="2024-08" db="EMBL/GenBank/DDBJ databases">
        <title>Sulfate-reducing bacteria isolated from formation water of the oil field in Kazakhstan and description of Pseudodesulfovibrio sp.</title>
        <authorList>
            <person name="Bidzhieva S.K."/>
            <person name="Tourova T.P."/>
            <person name="Grouzdev D.S."/>
            <person name="Beletsky A.V."/>
            <person name="Sokolova D.S."/>
            <person name="Samigullina S.R."/>
            <person name="Poltaraus A.B."/>
            <person name="Avtukh A.N."/>
            <person name="Tereshina V.M."/>
            <person name="Zhaparov N.S."/>
            <person name="Mardanov A.V."/>
            <person name="Nazina T.N."/>
        </authorList>
    </citation>
    <scope>NUCLEOTIDE SEQUENCE [LARGE SCALE GENOMIC DNA]</scope>
    <source>
        <strain evidence="6 7">9FUS</strain>
    </source>
</reference>
<dbReference type="RefSeq" id="WP_371386338.1">
    <property type="nucleotide sequence ID" value="NZ_JBGLYH010000019.1"/>
</dbReference>
<proteinExistence type="inferred from homology"/>
<dbReference type="PANTHER" id="PTHR43649">
    <property type="entry name" value="ARABINOSE-BINDING PROTEIN-RELATED"/>
    <property type="match status" value="1"/>
</dbReference>
<evidence type="ECO:0000256" key="2">
    <source>
        <dbReference type="ARBA" id="ARBA00008520"/>
    </source>
</evidence>
<organism evidence="6 7">
    <name type="scientific">Pseudodesulfovibrio karagichevae</name>
    <dbReference type="NCBI Taxonomy" id="3239305"/>
    <lineage>
        <taxon>Bacteria</taxon>
        <taxon>Pseudomonadati</taxon>
        <taxon>Thermodesulfobacteriota</taxon>
        <taxon>Desulfovibrionia</taxon>
        <taxon>Desulfovibrionales</taxon>
        <taxon>Desulfovibrionaceae</taxon>
    </lineage>
</organism>
<dbReference type="SUPFAM" id="SSF53850">
    <property type="entry name" value="Periplasmic binding protein-like II"/>
    <property type="match status" value="1"/>
</dbReference>
<evidence type="ECO:0000256" key="3">
    <source>
        <dbReference type="ARBA" id="ARBA00022448"/>
    </source>
</evidence>
<evidence type="ECO:0000313" key="7">
    <source>
        <dbReference type="Proteomes" id="UP001568698"/>
    </source>
</evidence>
<evidence type="ECO:0000256" key="1">
    <source>
        <dbReference type="ARBA" id="ARBA00004418"/>
    </source>
</evidence>
<keyword evidence="7" id="KW-1185">Reference proteome</keyword>
<dbReference type="Pfam" id="PF01547">
    <property type="entry name" value="SBP_bac_1"/>
    <property type="match status" value="1"/>
</dbReference>
<comment type="subcellular location">
    <subcellularLocation>
        <location evidence="1">Periplasm</location>
    </subcellularLocation>
</comment>
<evidence type="ECO:0000256" key="5">
    <source>
        <dbReference type="SAM" id="SignalP"/>
    </source>
</evidence>
<dbReference type="Gene3D" id="3.40.190.10">
    <property type="entry name" value="Periplasmic binding protein-like II"/>
    <property type="match status" value="1"/>
</dbReference>
<dbReference type="PANTHER" id="PTHR43649:SF34">
    <property type="entry name" value="ABC TRANSPORTER PERIPLASMIC-BINDING PROTEIN YCJN-RELATED"/>
    <property type="match status" value="1"/>
</dbReference>
<gene>
    <name evidence="6" type="ORF">AB6M95_08655</name>
</gene>
<name>A0ABV4K458_9BACT</name>
<dbReference type="EMBL" id="JBGLYH010000019">
    <property type="protein sequence ID" value="MEZ7196814.1"/>
    <property type="molecule type" value="Genomic_DNA"/>
</dbReference>
<evidence type="ECO:0000256" key="4">
    <source>
        <dbReference type="ARBA" id="ARBA00022729"/>
    </source>
</evidence>
<sequence length="465" mass="51041">MPNRRSSHGRFVLLLAVILLFRAGAAGAATPVNFWTTEVARDRQAVVEYLAKVFTIFNPDVEVHVTGVEENAMAGTLEAAIREGRGPDMISCASNLVVAFSNRGWMDRDGAARVIDAVGRRRFFAGTLSRVSLPDGRPCGIPFNGWIQGVWYRKDWFEAAGLAPPDTWDALLKAARTLHDPAHGRYGVLVGTRNDAYAEQVFTHLAKSAGVREFTPDGKVVFDSPATVKTLEFYAELARYTPPGPQWWRGRDYYLQGRLAMMFYSTFIMDDLAVPSVAADSLTGRNFADLEGAPFDGLLPEKTGMVSSLTGIRTAGYGVLHALGLVKSGDPARSEAARRFARFLFREDAYVTWLHMAPGGMMPVLQDIAASPAFYRDPQGIFQKYRRKRLESILAGFDSLQSFEFEDGRLIPEAAQVSAQGIIGRMIEETLSGRAAPERAVHEAAGRMKAIAGRMKAIAGRQAAR</sequence>
<feature type="chain" id="PRO_5047105190" evidence="5">
    <location>
        <begin position="29"/>
        <end position="465"/>
    </location>
</feature>
<keyword evidence="4 5" id="KW-0732">Signal</keyword>